<reference evidence="1 2" key="1">
    <citation type="submission" date="2008-10" db="EMBL/GenBank/DDBJ databases">
        <title>Genome sequence of Bacillus cereus AH820.</title>
        <authorList>
            <person name="Dodson R.J."/>
            <person name="Durkin A.S."/>
            <person name="Rosovitz M.J."/>
            <person name="Rasko D.A."/>
            <person name="Hoffmaster A."/>
            <person name="Ravel J."/>
            <person name="Sutton G."/>
        </authorList>
    </citation>
    <scope>NUCLEOTIDE SEQUENCE [LARGE SCALE GENOMIC DNA]</scope>
    <source>
        <strain evidence="1 2">AH820</strain>
    </source>
</reference>
<gene>
    <name evidence="1" type="ordered locus">BCAH820_0557</name>
</gene>
<sequence>MSVMKKVSSDKETKTIKSGNVTIVIHSNLVNMSSEERKHWFQKEQENKNPVLMRLNEVIHKINMELSTK</sequence>
<protein>
    <submittedName>
        <fullName evidence="1">Uncharacterized protein</fullName>
    </submittedName>
</protein>
<evidence type="ECO:0000313" key="2">
    <source>
        <dbReference type="Proteomes" id="UP000001363"/>
    </source>
</evidence>
<dbReference type="RefSeq" id="WP_000115363.1">
    <property type="nucleotide sequence ID" value="NC_011773.1"/>
</dbReference>
<dbReference type="Proteomes" id="UP000001363">
    <property type="component" value="Chromosome"/>
</dbReference>
<dbReference type="HOGENOM" id="CLU_2950323_0_0_9"/>
<dbReference type="AlphaFoldDB" id="B7JP90"/>
<evidence type="ECO:0000313" key="1">
    <source>
        <dbReference type="EMBL" id="ACK91321.1"/>
    </source>
</evidence>
<proteinExistence type="predicted"/>
<dbReference type="EMBL" id="CP001283">
    <property type="protein sequence ID" value="ACK91321.1"/>
    <property type="molecule type" value="Genomic_DNA"/>
</dbReference>
<organism evidence="1 2">
    <name type="scientific">Bacillus cereus (strain AH820)</name>
    <dbReference type="NCBI Taxonomy" id="405535"/>
    <lineage>
        <taxon>Bacteria</taxon>
        <taxon>Bacillati</taxon>
        <taxon>Bacillota</taxon>
        <taxon>Bacilli</taxon>
        <taxon>Bacillales</taxon>
        <taxon>Bacillaceae</taxon>
        <taxon>Bacillus</taxon>
        <taxon>Bacillus cereus group</taxon>
    </lineage>
</organism>
<name>B7JP90_BACC0</name>
<accession>B7JP90</accession>
<dbReference type="KEGG" id="bcu:BCAH820_0557"/>